<gene>
    <name evidence="1" type="ORF">SAMN05192534_12377</name>
</gene>
<protein>
    <recommendedName>
        <fullName evidence="3">DUF2634 domain-containing protein</fullName>
    </recommendedName>
</protein>
<reference evidence="2" key="1">
    <citation type="submission" date="2016-10" db="EMBL/GenBank/DDBJ databases">
        <authorList>
            <person name="Varghese N."/>
            <person name="Submissions S."/>
        </authorList>
    </citation>
    <scope>NUCLEOTIDE SEQUENCE [LARGE SCALE GENOMIC DNA]</scope>
    <source>
        <strain evidence="2">DSM 21632</strain>
    </source>
</reference>
<dbReference type="OrthoDB" id="2088193at2"/>
<dbReference type="AlphaFoldDB" id="A0A1G8IBF3"/>
<evidence type="ECO:0000313" key="2">
    <source>
        <dbReference type="Proteomes" id="UP000199163"/>
    </source>
</evidence>
<sequence>MKALQVDHTGDIVMQNGQLQEVRGIDEIQQRFRQLLRTNKDEWFLDPEEGFDYSVIQGKNVNENDVQAALDDVADQMDEIESIENVNLDFDRSARKLTVFFVAVLADGDTFEIQEVL</sequence>
<dbReference type="EMBL" id="FNDK01000023">
    <property type="protein sequence ID" value="SDI16265.1"/>
    <property type="molecule type" value="Genomic_DNA"/>
</dbReference>
<proteinExistence type="predicted"/>
<evidence type="ECO:0008006" key="3">
    <source>
        <dbReference type="Google" id="ProtNLM"/>
    </source>
</evidence>
<accession>A0A1G8IBF3</accession>
<dbReference type="Proteomes" id="UP000199163">
    <property type="component" value="Unassembled WGS sequence"/>
</dbReference>
<keyword evidence="2" id="KW-1185">Reference proteome</keyword>
<dbReference type="Gene3D" id="3.10.450.40">
    <property type="match status" value="1"/>
</dbReference>
<dbReference type="Pfam" id="PF10934">
    <property type="entry name" value="Sheath_initiator"/>
    <property type="match status" value="1"/>
</dbReference>
<organism evidence="1 2">
    <name type="scientific">Alteribacillus persepolensis</name>
    <dbReference type="NCBI Taxonomy" id="568899"/>
    <lineage>
        <taxon>Bacteria</taxon>
        <taxon>Bacillati</taxon>
        <taxon>Bacillota</taxon>
        <taxon>Bacilli</taxon>
        <taxon>Bacillales</taxon>
        <taxon>Bacillaceae</taxon>
        <taxon>Alteribacillus</taxon>
    </lineage>
</organism>
<name>A0A1G8IBF3_9BACI</name>
<dbReference type="RefSeq" id="WP_091275661.1">
    <property type="nucleotide sequence ID" value="NZ_FNDK01000023.1"/>
</dbReference>
<dbReference type="SUPFAM" id="SSF160719">
    <property type="entry name" value="gpW/gp25-like"/>
    <property type="match status" value="1"/>
</dbReference>
<evidence type="ECO:0000313" key="1">
    <source>
        <dbReference type="EMBL" id="SDI16265.1"/>
    </source>
</evidence>
<dbReference type="InterPro" id="IPR020288">
    <property type="entry name" value="Sheath_initiator"/>
</dbReference>
<dbReference type="STRING" id="568899.SAMN05192534_12377"/>